<organism evidence="6">
    <name type="scientific">Eucalyptus grandis</name>
    <name type="common">Flooded gum</name>
    <dbReference type="NCBI Taxonomy" id="71139"/>
    <lineage>
        <taxon>Eukaryota</taxon>
        <taxon>Viridiplantae</taxon>
        <taxon>Streptophyta</taxon>
        <taxon>Embryophyta</taxon>
        <taxon>Tracheophyta</taxon>
        <taxon>Spermatophyta</taxon>
        <taxon>Magnoliopsida</taxon>
        <taxon>eudicotyledons</taxon>
        <taxon>Gunneridae</taxon>
        <taxon>Pentapetalae</taxon>
        <taxon>rosids</taxon>
        <taxon>malvids</taxon>
        <taxon>Myrtales</taxon>
        <taxon>Myrtaceae</taxon>
        <taxon>Myrtoideae</taxon>
        <taxon>Eucalypteae</taxon>
        <taxon>Eucalyptus</taxon>
    </lineage>
</organism>
<name>A0A059BX99_EUCGR</name>
<evidence type="ECO:0000256" key="3">
    <source>
        <dbReference type="ARBA" id="ARBA00023004"/>
    </source>
</evidence>
<evidence type="ECO:0000259" key="5">
    <source>
        <dbReference type="PROSITE" id="PS51471"/>
    </source>
</evidence>
<dbReference type="EMBL" id="KK198758">
    <property type="protein sequence ID" value="KCW70747.1"/>
    <property type="molecule type" value="Genomic_DNA"/>
</dbReference>
<accession>A0A059BX99</accession>
<dbReference type="InterPro" id="IPR026992">
    <property type="entry name" value="DIOX_N"/>
</dbReference>
<gene>
    <name evidence="6" type="ORF">EUGRSUZ_F03916</name>
</gene>
<dbReference type="InterPro" id="IPR050295">
    <property type="entry name" value="Plant_2OG-oxidoreductases"/>
</dbReference>
<keyword evidence="2 4" id="KW-0479">Metal-binding</keyword>
<dbReference type="Gramene" id="KCW70747">
    <property type="protein sequence ID" value="KCW70747"/>
    <property type="gene ID" value="EUGRSUZ_F03916"/>
</dbReference>
<dbReference type="InterPro" id="IPR044861">
    <property type="entry name" value="IPNS-like_FE2OG_OXY"/>
</dbReference>
<evidence type="ECO:0000256" key="2">
    <source>
        <dbReference type="ARBA" id="ARBA00022723"/>
    </source>
</evidence>
<evidence type="ECO:0000256" key="4">
    <source>
        <dbReference type="RuleBase" id="RU003682"/>
    </source>
</evidence>
<dbReference type="PROSITE" id="PS51471">
    <property type="entry name" value="FE2OG_OXY"/>
    <property type="match status" value="1"/>
</dbReference>
<dbReference type="GO" id="GO:0046872">
    <property type="term" value="F:metal ion binding"/>
    <property type="evidence" value="ECO:0007669"/>
    <property type="project" value="UniProtKB-KW"/>
</dbReference>
<evidence type="ECO:0000256" key="1">
    <source>
        <dbReference type="ARBA" id="ARBA00008056"/>
    </source>
</evidence>
<dbReference type="GO" id="GO:0016491">
    <property type="term" value="F:oxidoreductase activity"/>
    <property type="evidence" value="ECO:0007669"/>
    <property type="project" value="UniProtKB-KW"/>
</dbReference>
<comment type="similarity">
    <text evidence="1 4">Belongs to the iron/ascorbate-dependent oxidoreductase family.</text>
</comment>
<dbReference type="eggNOG" id="KOG0143">
    <property type="taxonomic scope" value="Eukaryota"/>
</dbReference>
<dbReference type="InParanoid" id="A0A059BX99"/>
<dbReference type="OrthoDB" id="288590at2759"/>
<dbReference type="InterPro" id="IPR027443">
    <property type="entry name" value="IPNS-like_sf"/>
</dbReference>
<dbReference type="PANTHER" id="PTHR47991">
    <property type="entry name" value="OXOGLUTARATE/IRON-DEPENDENT DIOXYGENASE"/>
    <property type="match status" value="1"/>
</dbReference>
<dbReference type="AlphaFoldDB" id="A0A059BX99"/>
<dbReference type="KEGG" id="egr:104450595"/>
<proteinExistence type="inferred from homology"/>
<dbReference type="OMA" id="DVHWEYY"/>
<keyword evidence="3 4" id="KW-0408">Iron</keyword>
<feature type="domain" description="Fe2OG dioxygenase" evidence="5">
    <location>
        <begin position="217"/>
        <end position="315"/>
    </location>
</feature>
<evidence type="ECO:0000313" key="6">
    <source>
        <dbReference type="EMBL" id="KCW70747.1"/>
    </source>
</evidence>
<dbReference type="InterPro" id="IPR005123">
    <property type="entry name" value="Oxoglu/Fe-dep_dioxygenase_dom"/>
</dbReference>
<reference evidence="6" key="1">
    <citation type="submission" date="2013-07" db="EMBL/GenBank/DDBJ databases">
        <title>The genome of Eucalyptus grandis.</title>
        <authorList>
            <person name="Schmutz J."/>
            <person name="Hayes R."/>
            <person name="Myburg A."/>
            <person name="Tuskan G."/>
            <person name="Grattapaglia D."/>
            <person name="Rokhsar D.S."/>
        </authorList>
    </citation>
    <scope>NUCLEOTIDE SEQUENCE</scope>
    <source>
        <tissue evidence="6">Leaf extractions</tissue>
    </source>
</reference>
<dbReference type="SUPFAM" id="SSF51197">
    <property type="entry name" value="Clavaminate synthase-like"/>
    <property type="match status" value="1"/>
</dbReference>
<dbReference type="Gene3D" id="2.60.120.330">
    <property type="entry name" value="B-lactam Antibiotic, Isopenicillin N Synthase, Chain"/>
    <property type="match status" value="1"/>
</dbReference>
<dbReference type="Pfam" id="PF03171">
    <property type="entry name" value="2OG-FeII_Oxy"/>
    <property type="match status" value="1"/>
</dbReference>
<protein>
    <recommendedName>
        <fullName evidence="5">Fe2OG dioxygenase domain-containing protein</fullName>
    </recommendedName>
</protein>
<sequence length="362" mass="40824">MAEAADSLPPAEVLLSKRVQELVINQEEPPHLYICRKSGEATDEEQEENVSSDPLTQIPVIDLSILSASSSPSSEHDGELQKLRLALSSWGCFLATGHGIPSSFLDEIVRVSREFFEQPMEEKRKLEKGVEEFEGYGGDPVPAKGQPLDWSDRLFLDVYPEDRRKLKFWPENPPSFRDVLQEYTVKMRLMTEAISKAMAKSLDLQEDCFLIQFGEKAPLQARFNYYSKCPRPDLVLGLKPHADGSGYTIILQDVEGLQVLKGDKWFTVPTISGALLVLMADQMEIMTNGVFKSPVHRVLSSSERDRISLAVFYTPEPNKEIGPEEALITEKSAKAYKTVKDYADVHWDYYQQGLRAIHVAKV</sequence>
<dbReference type="STRING" id="71139.A0A059BX99"/>
<dbReference type="FunFam" id="2.60.120.330:FF:000018">
    <property type="entry name" value="2-oxoglutarate (2OG) and Fe(II)-dependent oxygenase superfamily protein"/>
    <property type="match status" value="1"/>
</dbReference>
<keyword evidence="4" id="KW-0560">Oxidoreductase</keyword>
<dbReference type="Pfam" id="PF14226">
    <property type="entry name" value="DIOX_N"/>
    <property type="match status" value="1"/>
</dbReference>